<dbReference type="EMBL" id="JTEO01000011">
    <property type="protein sequence ID" value="MCQ6963879.1"/>
    <property type="molecule type" value="Genomic_DNA"/>
</dbReference>
<dbReference type="Proteomes" id="UP001206983">
    <property type="component" value="Unassembled WGS sequence"/>
</dbReference>
<evidence type="ECO:0000313" key="1">
    <source>
        <dbReference type="EMBL" id="MCQ6963879.1"/>
    </source>
</evidence>
<evidence type="ECO:0000313" key="2">
    <source>
        <dbReference type="Proteomes" id="UP001206983"/>
    </source>
</evidence>
<reference evidence="1 2" key="1">
    <citation type="journal article" date="2011" name="Appl. Environ. Microbiol.">
        <title>Methanogenic archaea isolated from Taiwan's Chelungpu fault.</title>
        <authorList>
            <person name="Wu S.Y."/>
            <person name="Lai M.C."/>
        </authorList>
    </citation>
    <scope>NUCLEOTIDE SEQUENCE [LARGE SCALE GENOMIC DNA]</scope>
    <source>
        <strain evidence="1 2">St545Mb</strain>
    </source>
</reference>
<dbReference type="AlphaFoldDB" id="A0AAE3HDH4"/>
<gene>
    <name evidence="1" type="ORF">PV02_12575</name>
</gene>
<dbReference type="RefSeq" id="WP_256623801.1">
    <property type="nucleotide sequence ID" value="NZ_JTEO01000011.1"/>
</dbReference>
<sequence length="205" mass="22332">MKKINSLIIALMVVLLTIASASAVANEKMITGTQTIVAFSGNTSDGLSDVNIVSFQTDYMGNKETKINFDYTIYDENGAVIEEYSTEFIPIDNSCLIVNQGLKSATLSIPKLTVNDSDDNQFDVSVNLRWDGNKVLKIPDNKPPVTVNYDFVQIILVKGTEATLKGSIEGEDISINAGAFTPYDTGMGYKSSIIAQMTFRSLYIG</sequence>
<proteinExistence type="predicted"/>
<keyword evidence="2" id="KW-1185">Reference proteome</keyword>
<comment type="caution">
    <text evidence="1">The sequence shown here is derived from an EMBL/GenBank/DDBJ whole genome shotgun (WGS) entry which is preliminary data.</text>
</comment>
<organism evidence="1 2">
    <name type="scientific">Methanolobus chelungpuianus</name>
    <dbReference type="NCBI Taxonomy" id="502115"/>
    <lineage>
        <taxon>Archaea</taxon>
        <taxon>Methanobacteriati</taxon>
        <taxon>Methanobacteriota</taxon>
        <taxon>Stenosarchaea group</taxon>
        <taxon>Methanomicrobia</taxon>
        <taxon>Methanosarcinales</taxon>
        <taxon>Methanosarcinaceae</taxon>
        <taxon>Methanolobus</taxon>
    </lineage>
</organism>
<protein>
    <submittedName>
        <fullName evidence="1">Uncharacterized protein</fullName>
    </submittedName>
</protein>
<name>A0AAE3HDH4_9EURY</name>
<accession>A0AAE3HDH4</accession>